<dbReference type="AlphaFoldDB" id="A0A8J6HQ20"/>
<organism evidence="2 3">
    <name type="scientific">Capillibacterium thermochitinicola</name>
    <dbReference type="NCBI Taxonomy" id="2699427"/>
    <lineage>
        <taxon>Bacteria</taxon>
        <taxon>Bacillati</taxon>
        <taxon>Bacillota</taxon>
        <taxon>Capillibacterium</taxon>
    </lineage>
</organism>
<dbReference type="EMBL" id="JAAKDE010000001">
    <property type="protein sequence ID" value="MBA2131961.1"/>
    <property type="molecule type" value="Genomic_DNA"/>
</dbReference>
<keyword evidence="1" id="KW-0812">Transmembrane</keyword>
<keyword evidence="3" id="KW-1185">Reference proteome</keyword>
<dbReference type="Pfam" id="PF06947">
    <property type="entry name" value="DUF1290"/>
    <property type="match status" value="1"/>
</dbReference>
<proteinExistence type="predicted"/>
<keyword evidence="1" id="KW-0472">Membrane</keyword>
<accession>A0A8J6HQ20</accession>
<keyword evidence="1" id="KW-1133">Transmembrane helix</keyword>
<dbReference type="InterPro" id="IPR009709">
    <property type="entry name" value="DUF1290"/>
</dbReference>
<comment type="caution">
    <text evidence="2">The sequence shown here is derived from an EMBL/GenBank/DDBJ whole genome shotgun (WGS) entry which is preliminary data.</text>
</comment>
<gene>
    <name evidence="2" type="ORF">G5B42_00075</name>
</gene>
<sequence>MLIPLIGIALGVGIGLLLPWEVPLIYKSYTALAILATVDAIFGGMRAELEGTFIFSKFIVSFFANALLAVGLAYFGYSIGIDIYLGAVVAFSIRIFNNLSLIREFLLIRYRQRGNEQ</sequence>
<reference evidence="2" key="1">
    <citation type="submission" date="2020-06" db="EMBL/GenBank/DDBJ databases">
        <title>Novel chitinolytic bacterium.</title>
        <authorList>
            <person name="Ungkulpasvich U."/>
            <person name="Kosugi A."/>
            <person name="Uke A."/>
        </authorList>
    </citation>
    <scope>NUCLEOTIDE SEQUENCE</scope>
    <source>
        <strain evidence="2">UUS1-1</strain>
    </source>
</reference>
<evidence type="ECO:0000313" key="3">
    <source>
        <dbReference type="Proteomes" id="UP000657177"/>
    </source>
</evidence>
<protein>
    <submittedName>
        <fullName evidence="2">Small basic family protein</fullName>
    </submittedName>
</protein>
<evidence type="ECO:0000313" key="2">
    <source>
        <dbReference type="EMBL" id="MBA2131961.1"/>
    </source>
</evidence>
<feature type="transmembrane region" description="Helical" evidence="1">
    <location>
        <begin position="58"/>
        <end position="77"/>
    </location>
</feature>
<evidence type="ECO:0000256" key="1">
    <source>
        <dbReference type="SAM" id="Phobius"/>
    </source>
</evidence>
<feature type="transmembrane region" description="Helical" evidence="1">
    <location>
        <begin position="29"/>
        <end position="46"/>
    </location>
</feature>
<dbReference type="Proteomes" id="UP000657177">
    <property type="component" value="Unassembled WGS sequence"/>
</dbReference>
<name>A0A8J6HQ20_9FIRM</name>
<feature type="transmembrane region" description="Helical" evidence="1">
    <location>
        <begin position="83"/>
        <end position="102"/>
    </location>
</feature>